<dbReference type="OrthoDB" id="214150at2"/>
<dbReference type="EMBL" id="LUKE01000001">
    <property type="protein sequence ID" value="KYG66482.1"/>
    <property type="molecule type" value="Genomic_DNA"/>
</dbReference>
<name>A0A150WPS3_BDEBC</name>
<dbReference type="Gene3D" id="3.90.1150.200">
    <property type="match status" value="1"/>
</dbReference>
<protein>
    <recommendedName>
        <fullName evidence="1">YdhG-like domain-containing protein</fullName>
    </recommendedName>
</protein>
<gene>
    <name evidence="2" type="ORF">AZI86_05395</name>
</gene>
<dbReference type="Proteomes" id="UP000075320">
    <property type="component" value="Unassembled WGS sequence"/>
</dbReference>
<dbReference type="Pfam" id="PF08818">
    <property type="entry name" value="DUF1801"/>
    <property type="match status" value="1"/>
</dbReference>
<evidence type="ECO:0000259" key="1">
    <source>
        <dbReference type="Pfam" id="PF08818"/>
    </source>
</evidence>
<dbReference type="PIRSF" id="PIRSF021308">
    <property type="entry name" value="UCP021308"/>
    <property type="match status" value="1"/>
</dbReference>
<organism evidence="2 3">
    <name type="scientific">Bdellovibrio bacteriovorus</name>
    <dbReference type="NCBI Taxonomy" id="959"/>
    <lineage>
        <taxon>Bacteria</taxon>
        <taxon>Pseudomonadati</taxon>
        <taxon>Bdellovibrionota</taxon>
        <taxon>Bdellovibrionia</taxon>
        <taxon>Bdellovibrionales</taxon>
        <taxon>Pseudobdellovibrionaceae</taxon>
        <taxon>Bdellovibrio</taxon>
    </lineage>
</organism>
<dbReference type="AlphaFoldDB" id="A0A150WPS3"/>
<comment type="caution">
    <text evidence="2">The sequence shown here is derived from an EMBL/GenBank/DDBJ whole genome shotgun (WGS) entry which is preliminary data.</text>
</comment>
<evidence type="ECO:0000313" key="2">
    <source>
        <dbReference type="EMBL" id="KYG66482.1"/>
    </source>
</evidence>
<evidence type="ECO:0000313" key="3">
    <source>
        <dbReference type="Proteomes" id="UP000075320"/>
    </source>
</evidence>
<dbReference type="Pfam" id="PF13376">
    <property type="entry name" value="OmdA"/>
    <property type="match status" value="1"/>
</dbReference>
<keyword evidence="3" id="KW-1185">Reference proteome</keyword>
<dbReference type="InterPro" id="IPR016786">
    <property type="entry name" value="YdeI_bac"/>
</dbReference>
<proteinExistence type="predicted"/>
<feature type="domain" description="YdhG-like" evidence="1">
    <location>
        <begin position="18"/>
        <end position="115"/>
    </location>
</feature>
<sequence>MSDTNPKVDAFIKSQKAWTAEIKSLRQIALDSGLQEDFKWSLPCYSHDGQNIAIIQNFKNFCALMFFKGHLLKDSKGLLKAPGENSQTARRFEFTSAAEISKLKTTIKAYIKEAVKAESSPAAKTEKKAPRKQDIPVEFKTKLANNKKLKAAFEGLTPGRQRLYLMHFASAKQATTRVSRIEKYIPKILKGLGMND</sequence>
<reference evidence="2 3" key="1">
    <citation type="submission" date="2016-03" db="EMBL/GenBank/DDBJ databases">
        <authorList>
            <person name="Ploux O."/>
        </authorList>
    </citation>
    <scope>NUCLEOTIDE SEQUENCE [LARGE SCALE GENOMIC DNA]</scope>
    <source>
        <strain evidence="2 3">R0</strain>
    </source>
</reference>
<accession>A0A150WPS3</accession>
<dbReference type="RefSeq" id="WP_061834046.1">
    <property type="nucleotide sequence ID" value="NZ_LUKE01000001.1"/>
</dbReference>
<dbReference type="InterPro" id="IPR014922">
    <property type="entry name" value="YdhG-like"/>
</dbReference>
<dbReference type="SUPFAM" id="SSF159888">
    <property type="entry name" value="YdhG-like"/>
    <property type="match status" value="1"/>
</dbReference>